<dbReference type="EMBL" id="UYYG01001167">
    <property type="protein sequence ID" value="VDN58341.1"/>
    <property type="molecule type" value="Genomic_DNA"/>
</dbReference>
<feature type="transmembrane region" description="Helical" evidence="1">
    <location>
        <begin position="231"/>
        <end position="253"/>
    </location>
</feature>
<dbReference type="GO" id="GO:0016747">
    <property type="term" value="F:acyltransferase activity, transferring groups other than amino-acyl groups"/>
    <property type="evidence" value="ECO:0007669"/>
    <property type="project" value="InterPro"/>
</dbReference>
<dbReference type="PANTHER" id="PTHR23028:SF53">
    <property type="entry name" value="ACYL_TRANSF_3 DOMAIN-CONTAINING PROTEIN"/>
    <property type="match status" value="1"/>
</dbReference>
<feature type="transmembrane region" description="Helical" evidence="1">
    <location>
        <begin position="12"/>
        <end position="32"/>
    </location>
</feature>
<evidence type="ECO:0000313" key="4">
    <source>
        <dbReference type="Proteomes" id="UP000038040"/>
    </source>
</evidence>
<reference evidence="6" key="1">
    <citation type="submission" date="2017-02" db="UniProtKB">
        <authorList>
            <consortium name="WormBaseParasite"/>
        </authorList>
    </citation>
    <scope>IDENTIFICATION</scope>
</reference>
<accession>A0A0N4UB68</accession>
<name>A0A0N4UB68_DRAME</name>
<evidence type="ECO:0000313" key="5">
    <source>
        <dbReference type="Proteomes" id="UP000274756"/>
    </source>
</evidence>
<keyword evidence="1" id="KW-1133">Transmembrane helix</keyword>
<dbReference type="InterPro" id="IPR002656">
    <property type="entry name" value="Acyl_transf_3_dom"/>
</dbReference>
<feature type="transmembrane region" description="Helical" evidence="1">
    <location>
        <begin position="298"/>
        <end position="315"/>
    </location>
</feature>
<keyword evidence="5" id="KW-1185">Reference proteome</keyword>
<evidence type="ECO:0000259" key="2">
    <source>
        <dbReference type="Pfam" id="PF01757"/>
    </source>
</evidence>
<dbReference type="PANTHER" id="PTHR23028">
    <property type="entry name" value="ACETYLTRANSFERASE"/>
    <property type="match status" value="1"/>
</dbReference>
<evidence type="ECO:0000313" key="3">
    <source>
        <dbReference type="EMBL" id="VDN58341.1"/>
    </source>
</evidence>
<reference evidence="3 5" key="2">
    <citation type="submission" date="2018-11" db="EMBL/GenBank/DDBJ databases">
        <authorList>
            <consortium name="Pathogen Informatics"/>
        </authorList>
    </citation>
    <scope>NUCLEOTIDE SEQUENCE [LARGE SCALE GENOMIC DNA]</scope>
</reference>
<dbReference type="STRING" id="318479.A0A0N4UB68"/>
<feature type="domain" description="Acyltransferase 3" evidence="2">
    <location>
        <begin position="13"/>
        <end position="324"/>
    </location>
</feature>
<feature type="transmembrane region" description="Helical" evidence="1">
    <location>
        <begin position="199"/>
        <end position="219"/>
    </location>
</feature>
<dbReference type="AlphaFoldDB" id="A0A0N4UB68"/>
<keyword evidence="1" id="KW-0812">Transmembrane</keyword>
<feature type="transmembrane region" description="Helical" evidence="1">
    <location>
        <begin position="130"/>
        <end position="153"/>
    </location>
</feature>
<feature type="transmembrane region" description="Helical" evidence="1">
    <location>
        <begin position="38"/>
        <end position="58"/>
    </location>
</feature>
<keyword evidence="1" id="KW-0472">Membrane</keyword>
<organism evidence="4 6">
    <name type="scientific">Dracunculus medinensis</name>
    <name type="common">Guinea worm</name>
    <dbReference type="NCBI Taxonomy" id="318479"/>
    <lineage>
        <taxon>Eukaryota</taxon>
        <taxon>Metazoa</taxon>
        <taxon>Ecdysozoa</taxon>
        <taxon>Nematoda</taxon>
        <taxon>Chromadorea</taxon>
        <taxon>Rhabditida</taxon>
        <taxon>Spirurina</taxon>
        <taxon>Dracunculoidea</taxon>
        <taxon>Dracunculidae</taxon>
        <taxon>Dracunculus</taxon>
    </lineage>
</organism>
<dbReference type="GO" id="GO:0000271">
    <property type="term" value="P:polysaccharide biosynthetic process"/>
    <property type="evidence" value="ECO:0007669"/>
    <property type="project" value="TreeGrafter"/>
</dbReference>
<sequence length="332" mass="38597">MKFISLKIDKRLDIQALRGLAIIYIMAFHIFPDKFTNGFIGVDIFFVLSGFLITMILDQSKPITAFVVADFFRKRIQRIFPAYYLLLTIVIIFGGSGHLINIDFEILLTDSIWAFIFLSNVHDWIKNNDYFAAVISFFITIGNFNFLLHTWSLAVEMQFYLLAPLIMKIRREFTYGNIIVIVISVLSLILHLEAQASQSFSFIFSRLWQFFCGTLAFHLSKMNNRIFVSDYYLKAWKALTILSLIIISPLSIIIHLNEKLCRILVTGAVTIIIAGKWQDLSEKYLTLLGLDFIGDLSYSLYLIHWPCIIFIKYIYDISYFDLNGFDFLFFDN</sequence>
<proteinExistence type="predicted"/>
<dbReference type="OrthoDB" id="10061508at2759"/>
<feature type="transmembrane region" description="Helical" evidence="1">
    <location>
        <begin position="79"/>
        <end position="100"/>
    </location>
</feature>
<dbReference type="Proteomes" id="UP000274756">
    <property type="component" value="Unassembled WGS sequence"/>
</dbReference>
<evidence type="ECO:0000256" key="1">
    <source>
        <dbReference type="SAM" id="Phobius"/>
    </source>
</evidence>
<dbReference type="WBParaSite" id="DME_0000443101-mRNA-1">
    <property type="protein sequence ID" value="DME_0000443101-mRNA-1"/>
    <property type="gene ID" value="DME_0000443101"/>
</dbReference>
<protein>
    <submittedName>
        <fullName evidence="6">Acyl_transf_3 domain-containing protein</fullName>
    </submittedName>
</protein>
<dbReference type="GO" id="GO:0016020">
    <property type="term" value="C:membrane"/>
    <property type="evidence" value="ECO:0007669"/>
    <property type="project" value="TreeGrafter"/>
</dbReference>
<feature type="transmembrane region" description="Helical" evidence="1">
    <location>
        <begin position="173"/>
        <end position="192"/>
    </location>
</feature>
<evidence type="ECO:0000313" key="6">
    <source>
        <dbReference type="WBParaSite" id="DME_0000443101-mRNA-1"/>
    </source>
</evidence>
<gene>
    <name evidence="3" type="ORF">DME_LOCUS8314</name>
</gene>
<dbReference type="InterPro" id="IPR050879">
    <property type="entry name" value="Acyltransferase_3"/>
</dbReference>
<dbReference type="Pfam" id="PF01757">
    <property type="entry name" value="Acyl_transf_3"/>
    <property type="match status" value="1"/>
</dbReference>
<dbReference type="Proteomes" id="UP000038040">
    <property type="component" value="Unplaced"/>
</dbReference>